<keyword evidence="1" id="KW-0677">Repeat</keyword>
<dbReference type="PANTHER" id="PTHR44858:SF1">
    <property type="entry name" value="UDP-N-ACETYLGLUCOSAMINE--PEPTIDE N-ACETYLGLUCOSAMINYLTRANSFERASE SPINDLY-RELATED"/>
    <property type="match status" value="1"/>
</dbReference>
<accession>A0A8S1NQ28</accession>
<evidence type="ECO:0000256" key="3">
    <source>
        <dbReference type="PROSITE-ProRule" id="PRU00339"/>
    </source>
</evidence>
<protein>
    <recommendedName>
        <fullName evidence="6">Tetratricopeptide repeat protein</fullName>
    </recommendedName>
</protein>
<comment type="caution">
    <text evidence="4">The sequence shown here is derived from an EMBL/GenBank/DDBJ whole genome shotgun (WGS) entry which is preliminary data.</text>
</comment>
<evidence type="ECO:0000313" key="4">
    <source>
        <dbReference type="EMBL" id="CAD8091235.1"/>
    </source>
</evidence>
<dbReference type="Pfam" id="PF07719">
    <property type="entry name" value="TPR_2"/>
    <property type="match status" value="1"/>
</dbReference>
<gene>
    <name evidence="4" type="ORF">PPRIM_AZ9-3.1.T0870199</name>
</gene>
<sequence>MKNIYYRRVQKIWNCQDPVNREQDFLAQYRHDQRQIQQNLKYHFSDIEVKSEIFTHYQRKQNRIFIDLELYQNALAINPQHVYSLWGKGDCLRMIDQFEQALEWYEKALAINPQHVYSLWGKGLWNQIILLAFTLFKLREFDDAYHIFKLAKQMLPNQEFIDAFLEQFTNI</sequence>
<keyword evidence="2 3" id="KW-0802">TPR repeat</keyword>
<evidence type="ECO:0008006" key="6">
    <source>
        <dbReference type="Google" id="ProtNLM"/>
    </source>
</evidence>
<dbReference type="InterPro" id="IPR013105">
    <property type="entry name" value="TPR_2"/>
</dbReference>
<evidence type="ECO:0000313" key="5">
    <source>
        <dbReference type="Proteomes" id="UP000688137"/>
    </source>
</evidence>
<reference evidence="4" key="1">
    <citation type="submission" date="2021-01" db="EMBL/GenBank/DDBJ databases">
        <authorList>
            <consortium name="Genoscope - CEA"/>
            <person name="William W."/>
        </authorList>
    </citation>
    <scope>NUCLEOTIDE SEQUENCE</scope>
</reference>
<dbReference type="EMBL" id="CAJJDM010000090">
    <property type="protein sequence ID" value="CAD8091235.1"/>
    <property type="molecule type" value="Genomic_DNA"/>
</dbReference>
<dbReference type="Proteomes" id="UP000688137">
    <property type="component" value="Unassembled WGS sequence"/>
</dbReference>
<dbReference type="AlphaFoldDB" id="A0A8S1NQ28"/>
<dbReference type="PROSITE" id="PS50005">
    <property type="entry name" value="TPR"/>
    <property type="match status" value="1"/>
</dbReference>
<evidence type="ECO:0000256" key="1">
    <source>
        <dbReference type="ARBA" id="ARBA00022737"/>
    </source>
</evidence>
<proteinExistence type="predicted"/>
<dbReference type="SMART" id="SM00028">
    <property type="entry name" value="TPR"/>
    <property type="match status" value="2"/>
</dbReference>
<dbReference type="PANTHER" id="PTHR44858">
    <property type="entry name" value="TETRATRICOPEPTIDE REPEAT PROTEIN 6"/>
    <property type="match status" value="1"/>
</dbReference>
<organism evidence="4 5">
    <name type="scientific">Paramecium primaurelia</name>
    <dbReference type="NCBI Taxonomy" id="5886"/>
    <lineage>
        <taxon>Eukaryota</taxon>
        <taxon>Sar</taxon>
        <taxon>Alveolata</taxon>
        <taxon>Ciliophora</taxon>
        <taxon>Intramacronucleata</taxon>
        <taxon>Oligohymenophorea</taxon>
        <taxon>Peniculida</taxon>
        <taxon>Parameciidae</taxon>
        <taxon>Paramecium</taxon>
    </lineage>
</organism>
<dbReference type="InterPro" id="IPR019734">
    <property type="entry name" value="TPR_rpt"/>
</dbReference>
<name>A0A8S1NQ28_PARPR</name>
<feature type="repeat" description="TPR" evidence="3">
    <location>
        <begin position="82"/>
        <end position="115"/>
    </location>
</feature>
<evidence type="ECO:0000256" key="2">
    <source>
        <dbReference type="ARBA" id="ARBA00022803"/>
    </source>
</evidence>
<dbReference type="InterPro" id="IPR050498">
    <property type="entry name" value="Ycf3"/>
</dbReference>
<keyword evidence="5" id="KW-1185">Reference proteome</keyword>